<name>A0A0X3TY03_9RHOB</name>
<dbReference type="EMBL" id="LQBP01000003">
    <property type="protein sequence ID" value="KUJ79951.1"/>
    <property type="molecule type" value="Genomic_DNA"/>
</dbReference>
<comment type="caution">
    <text evidence="1">The sequence shown here is derived from an EMBL/GenBank/DDBJ whole genome shotgun (WGS) entry which is preliminary data.</text>
</comment>
<dbReference type="AlphaFoldDB" id="A0A0X3TY03"/>
<organism evidence="1 2">
    <name type="scientific">Ruegeria profundi</name>
    <dbReference type="NCBI Taxonomy" id="1685378"/>
    <lineage>
        <taxon>Bacteria</taxon>
        <taxon>Pseudomonadati</taxon>
        <taxon>Pseudomonadota</taxon>
        <taxon>Alphaproteobacteria</taxon>
        <taxon>Rhodobacterales</taxon>
        <taxon>Roseobacteraceae</taxon>
        <taxon>Ruegeria</taxon>
    </lineage>
</organism>
<evidence type="ECO:0000313" key="1">
    <source>
        <dbReference type="EMBL" id="KUJ79951.1"/>
    </source>
</evidence>
<dbReference type="Proteomes" id="UP000053690">
    <property type="component" value="Unassembled WGS sequence"/>
</dbReference>
<keyword evidence="2" id="KW-1185">Reference proteome</keyword>
<sequence length="82" mass="8976">MMAEDSIKNATQGELEELNGLLIRELIGKIREGTANGTDLSTAAKLVLSNKVEPIDPRVPTTSYHNQMPSEHLDYPVDVDAI</sequence>
<accession>A0A0X3TY03</accession>
<dbReference type="STRING" id="1685378.AVO44_07200"/>
<evidence type="ECO:0000313" key="2">
    <source>
        <dbReference type="Proteomes" id="UP000053690"/>
    </source>
</evidence>
<reference evidence="2" key="1">
    <citation type="submission" date="2015-12" db="EMBL/GenBank/DDBJ databases">
        <authorList>
            <person name="Zhang G."/>
            <person name="Stingl U."/>
        </authorList>
    </citation>
    <scope>NUCLEOTIDE SEQUENCE [LARGE SCALE GENOMIC DNA]</scope>
    <source>
        <strain evidence="2">ZGT108</strain>
    </source>
</reference>
<proteinExistence type="predicted"/>
<gene>
    <name evidence="1" type="ORF">AVO44_07200</name>
</gene>
<protein>
    <submittedName>
        <fullName evidence="1">Uncharacterized protein</fullName>
    </submittedName>
</protein>